<dbReference type="AlphaFoldDB" id="A0A9P4KCX4"/>
<evidence type="ECO:0000259" key="7">
    <source>
        <dbReference type="Pfam" id="PF20684"/>
    </source>
</evidence>
<dbReference type="PANTHER" id="PTHR33048">
    <property type="entry name" value="PTH11-LIKE INTEGRAL MEMBRANE PROTEIN (AFU_ORTHOLOGUE AFUA_5G11245)"/>
    <property type="match status" value="1"/>
</dbReference>
<feature type="transmembrane region" description="Helical" evidence="6">
    <location>
        <begin position="27"/>
        <end position="49"/>
    </location>
</feature>
<evidence type="ECO:0000256" key="3">
    <source>
        <dbReference type="ARBA" id="ARBA00022989"/>
    </source>
</evidence>
<evidence type="ECO:0000256" key="5">
    <source>
        <dbReference type="ARBA" id="ARBA00038359"/>
    </source>
</evidence>
<evidence type="ECO:0000313" key="9">
    <source>
        <dbReference type="Proteomes" id="UP000800093"/>
    </source>
</evidence>
<feature type="transmembrane region" description="Helical" evidence="6">
    <location>
        <begin position="61"/>
        <end position="83"/>
    </location>
</feature>
<evidence type="ECO:0000256" key="4">
    <source>
        <dbReference type="ARBA" id="ARBA00023136"/>
    </source>
</evidence>
<keyword evidence="9" id="KW-1185">Reference proteome</keyword>
<sequence length="286" mass="32441">MSMVPTAEDMASWPPLNYENPETRRPLVLGIEIPLCVLVIAFTSMRFYSRTIIIRALGADDWFMLVAAITAVATSIATCISTDRTIQTGYHVWDLDLAILQNLVVTGQIGMATQLLFVIITGLAKVSVLRTYLRIFPSNTNTNFCYTLLAFTTAWAITSFCLYLFQCKPVQSYWLRYQYPNRECLGIAPIYYSTGCLNILSDFLIFLWPAKGIWKFRIPYKQRVTLIAMFTLGVVVCIAGICCLWYTSIYANSYDAHLKDEVTTREGVVSVPGFEWWWWNTEGGGV</sequence>
<comment type="similarity">
    <text evidence="5">Belongs to the SAT4 family.</text>
</comment>
<dbReference type="PANTHER" id="PTHR33048:SF129">
    <property type="entry name" value="INTEGRAL MEMBRANE PROTEIN-RELATED"/>
    <property type="match status" value="1"/>
</dbReference>
<dbReference type="Proteomes" id="UP000800093">
    <property type="component" value="Unassembled WGS sequence"/>
</dbReference>
<evidence type="ECO:0000256" key="1">
    <source>
        <dbReference type="ARBA" id="ARBA00004141"/>
    </source>
</evidence>
<evidence type="ECO:0000256" key="2">
    <source>
        <dbReference type="ARBA" id="ARBA00022692"/>
    </source>
</evidence>
<accession>A0A9P4KCX4</accession>
<dbReference type="EMBL" id="ML986602">
    <property type="protein sequence ID" value="KAF2265896.1"/>
    <property type="molecule type" value="Genomic_DNA"/>
</dbReference>
<dbReference type="InterPro" id="IPR052337">
    <property type="entry name" value="SAT4-like"/>
</dbReference>
<feature type="transmembrane region" description="Helical" evidence="6">
    <location>
        <begin position="144"/>
        <end position="165"/>
    </location>
</feature>
<feature type="transmembrane region" description="Helical" evidence="6">
    <location>
        <begin position="226"/>
        <end position="247"/>
    </location>
</feature>
<dbReference type="InterPro" id="IPR049326">
    <property type="entry name" value="Rhodopsin_dom_fungi"/>
</dbReference>
<evidence type="ECO:0000313" key="8">
    <source>
        <dbReference type="EMBL" id="KAF2265896.1"/>
    </source>
</evidence>
<gene>
    <name evidence="8" type="ORF">CC78DRAFT_542861</name>
</gene>
<feature type="domain" description="Rhodopsin" evidence="7">
    <location>
        <begin position="45"/>
        <end position="258"/>
    </location>
</feature>
<name>A0A9P4KCX4_9PLEO</name>
<keyword evidence="4 6" id="KW-0472">Membrane</keyword>
<protein>
    <recommendedName>
        <fullName evidence="7">Rhodopsin domain-containing protein</fullName>
    </recommendedName>
</protein>
<keyword evidence="2 6" id="KW-0812">Transmembrane</keyword>
<reference evidence="9" key="1">
    <citation type="journal article" date="2020" name="Stud. Mycol.">
        <title>101 Dothideomycetes genomes: A test case for predicting lifestyles and emergence of pathogens.</title>
        <authorList>
            <person name="Haridas S."/>
            <person name="Albert R."/>
            <person name="Binder M."/>
            <person name="Bloem J."/>
            <person name="LaButti K."/>
            <person name="Salamov A."/>
            <person name="Andreopoulos B."/>
            <person name="Baker S."/>
            <person name="Barry K."/>
            <person name="Bills G."/>
            <person name="Bluhm B."/>
            <person name="Cannon C."/>
            <person name="Castanera R."/>
            <person name="Culley D."/>
            <person name="Daum C."/>
            <person name="Ezra D."/>
            <person name="Gonzalez J."/>
            <person name="Henrissat B."/>
            <person name="Kuo A."/>
            <person name="Liang C."/>
            <person name="Lipzen A."/>
            <person name="Lutzoni F."/>
            <person name="Magnuson J."/>
            <person name="Mondo S."/>
            <person name="Nolan M."/>
            <person name="Ohm R."/>
            <person name="Pangilinan J."/>
            <person name="Park H.-J."/>
            <person name="Ramirez L."/>
            <person name="Alfaro M."/>
            <person name="Sun H."/>
            <person name="Tritt A."/>
            <person name="Yoshinaga Y."/>
            <person name="Zwiers L.-H."/>
            <person name="Turgeon B."/>
            <person name="Goodwin S."/>
            <person name="Spatafora J."/>
            <person name="Crous P."/>
            <person name="Grigoriev I."/>
        </authorList>
    </citation>
    <scope>NUCLEOTIDE SEQUENCE [LARGE SCALE GENOMIC DNA]</scope>
    <source>
        <strain evidence="9">CBS 304.66</strain>
    </source>
</reference>
<comment type="subcellular location">
    <subcellularLocation>
        <location evidence="1">Membrane</location>
        <topology evidence="1">Multi-pass membrane protein</topology>
    </subcellularLocation>
</comment>
<comment type="caution">
    <text evidence="8">The sequence shown here is derived from an EMBL/GenBank/DDBJ whole genome shotgun (WGS) entry which is preliminary data.</text>
</comment>
<dbReference type="OrthoDB" id="5401779at2759"/>
<dbReference type="GO" id="GO:0016020">
    <property type="term" value="C:membrane"/>
    <property type="evidence" value="ECO:0007669"/>
    <property type="project" value="UniProtKB-SubCell"/>
</dbReference>
<proteinExistence type="inferred from homology"/>
<organism evidence="8 9">
    <name type="scientific">Lojkania enalia</name>
    <dbReference type="NCBI Taxonomy" id="147567"/>
    <lineage>
        <taxon>Eukaryota</taxon>
        <taxon>Fungi</taxon>
        <taxon>Dikarya</taxon>
        <taxon>Ascomycota</taxon>
        <taxon>Pezizomycotina</taxon>
        <taxon>Dothideomycetes</taxon>
        <taxon>Pleosporomycetidae</taxon>
        <taxon>Pleosporales</taxon>
        <taxon>Pleosporales incertae sedis</taxon>
        <taxon>Lojkania</taxon>
    </lineage>
</organism>
<evidence type="ECO:0000256" key="6">
    <source>
        <dbReference type="SAM" id="Phobius"/>
    </source>
</evidence>
<feature type="transmembrane region" description="Helical" evidence="6">
    <location>
        <begin position="103"/>
        <end position="124"/>
    </location>
</feature>
<feature type="transmembrane region" description="Helical" evidence="6">
    <location>
        <begin position="185"/>
        <end position="205"/>
    </location>
</feature>
<dbReference type="Pfam" id="PF20684">
    <property type="entry name" value="Fung_rhodopsin"/>
    <property type="match status" value="1"/>
</dbReference>
<keyword evidence="3 6" id="KW-1133">Transmembrane helix</keyword>